<comment type="function">
    <text evidence="1">Golgi membrane protein involved in vesicular trafficking and spindle migration.</text>
</comment>
<dbReference type="OrthoDB" id="166803at2759"/>
<evidence type="ECO:0000256" key="1">
    <source>
        <dbReference type="ARBA" id="ARBA00002978"/>
    </source>
</evidence>
<feature type="region of interest" description="Disordered" evidence="10">
    <location>
        <begin position="1"/>
        <end position="71"/>
    </location>
</feature>
<dbReference type="AlphaFoldDB" id="A0A4S8MZ21"/>
<evidence type="ECO:0000256" key="9">
    <source>
        <dbReference type="ARBA" id="ARBA00023136"/>
    </source>
</evidence>
<sequence>MSSSSHPQSSFRPQSRPSTPSPSLAPPPSRPSSSQPSSSSPSRSRPRPLSIPECSQRSSSASRSHRHRSHSYKRPRGLRICNLLKSWSPVIAYALTSLAFLVAIAFYKTELFACLDELSHWLQADPTYGHAVLFFLIFLTTFPPLPLYSTLIVLSGYTFGAWTGAIISYFAALTGALVVFLLSRLILRDSISRWLDASTTMKRVVRAIEKRPKLLFLIRLAPYPYNVMNCLLAASPTLTLRTYTLCTALSLFKVVIHTSLGASIHSFKDYHNGTSPGTSSPSGSGTTTVDTNGSADTVAHMWTVLGIALCIAILIYLSYVARKAVNEELDDEEDCHHPVRRCGSRSGSRSPRAVIGGDDDEDEDEDEETVAFLSPRGMRGGDLESGLAVDDELEDGEEAREHIHHLHDDEEDDYDDIDDDRRRRQQGRPMVESPFRSNQLVVVAASASASRYGH</sequence>
<dbReference type="Pfam" id="PF09335">
    <property type="entry name" value="VTT_dom"/>
    <property type="match status" value="1"/>
</dbReference>
<comment type="similarity">
    <text evidence="3">Belongs to the TVP38/TMEM64 family.</text>
</comment>
<evidence type="ECO:0000259" key="12">
    <source>
        <dbReference type="Pfam" id="PF09335"/>
    </source>
</evidence>
<proteinExistence type="inferred from homology"/>
<evidence type="ECO:0000256" key="10">
    <source>
        <dbReference type="SAM" id="MobiDB-lite"/>
    </source>
</evidence>
<feature type="compositionally biased region" description="Acidic residues" evidence="10">
    <location>
        <begin position="409"/>
        <end position="418"/>
    </location>
</feature>
<dbReference type="EMBL" id="ML179035">
    <property type="protein sequence ID" value="THV08727.1"/>
    <property type="molecule type" value="Genomic_DNA"/>
</dbReference>
<evidence type="ECO:0000313" key="14">
    <source>
        <dbReference type="Proteomes" id="UP000297245"/>
    </source>
</evidence>
<evidence type="ECO:0000256" key="6">
    <source>
        <dbReference type="ARBA" id="ARBA00022692"/>
    </source>
</evidence>
<feature type="transmembrane region" description="Helical" evidence="11">
    <location>
        <begin position="83"/>
        <end position="107"/>
    </location>
</feature>
<keyword evidence="8" id="KW-0333">Golgi apparatus</keyword>
<evidence type="ECO:0000256" key="8">
    <source>
        <dbReference type="ARBA" id="ARBA00023034"/>
    </source>
</evidence>
<feature type="compositionally biased region" description="Low complexity" evidence="10">
    <location>
        <begin position="1"/>
        <end position="18"/>
    </location>
</feature>
<dbReference type="InterPro" id="IPR051076">
    <property type="entry name" value="Golgi_membrane_TVP38/TMEM64"/>
</dbReference>
<keyword evidence="6 11" id="KW-0812">Transmembrane</keyword>
<dbReference type="GO" id="GO:0016192">
    <property type="term" value="P:vesicle-mediated transport"/>
    <property type="evidence" value="ECO:0007669"/>
    <property type="project" value="TreeGrafter"/>
</dbReference>
<feature type="compositionally biased region" description="Low complexity" evidence="10">
    <location>
        <begin position="31"/>
        <end position="62"/>
    </location>
</feature>
<feature type="compositionally biased region" description="Acidic residues" evidence="10">
    <location>
        <begin position="389"/>
        <end position="398"/>
    </location>
</feature>
<reference evidence="13 14" key="1">
    <citation type="journal article" date="2019" name="Nat. Ecol. Evol.">
        <title>Megaphylogeny resolves global patterns of mushroom evolution.</title>
        <authorList>
            <person name="Varga T."/>
            <person name="Krizsan K."/>
            <person name="Foldi C."/>
            <person name="Dima B."/>
            <person name="Sanchez-Garcia M."/>
            <person name="Sanchez-Ramirez S."/>
            <person name="Szollosi G.J."/>
            <person name="Szarkandi J.G."/>
            <person name="Papp V."/>
            <person name="Albert L."/>
            <person name="Andreopoulos W."/>
            <person name="Angelini C."/>
            <person name="Antonin V."/>
            <person name="Barry K.W."/>
            <person name="Bougher N.L."/>
            <person name="Buchanan P."/>
            <person name="Buyck B."/>
            <person name="Bense V."/>
            <person name="Catcheside P."/>
            <person name="Chovatia M."/>
            <person name="Cooper J."/>
            <person name="Damon W."/>
            <person name="Desjardin D."/>
            <person name="Finy P."/>
            <person name="Geml J."/>
            <person name="Haridas S."/>
            <person name="Hughes K."/>
            <person name="Justo A."/>
            <person name="Karasinski D."/>
            <person name="Kautmanova I."/>
            <person name="Kiss B."/>
            <person name="Kocsube S."/>
            <person name="Kotiranta H."/>
            <person name="LaButti K.M."/>
            <person name="Lechner B.E."/>
            <person name="Liimatainen K."/>
            <person name="Lipzen A."/>
            <person name="Lukacs Z."/>
            <person name="Mihaltcheva S."/>
            <person name="Morgado L.N."/>
            <person name="Niskanen T."/>
            <person name="Noordeloos M.E."/>
            <person name="Ohm R.A."/>
            <person name="Ortiz-Santana B."/>
            <person name="Ovrebo C."/>
            <person name="Racz N."/>
            <person name="Riley R."/>
            <person name="Savchenko A."/>
            <person name="Shiryaev A."/>
            <person name="Soop K."/>
            <person name="Spirin V."/>
            <person name="Szebenyi C."/>
            <person name="Tomsovsky M."/>
            <person name="Tulloss R.E."/>
            <person name="Uehling J."/>
            <person name="Grigoriev I.V."/>
            <person name="Vagvolgyi C."/>
            <person name="Papp T."/>
            <person name="Martin F.M."/>
            <person name="Miettinen O."/>
            <person name="Hibbett D.S."/>
            <person name="Nagy L.G."/>
        </authorList>
    </citation>
    <scope>NUCLEOTIDE SEQUENCE [LARGE SCALE GENOMIC DNA]</scope>
    <source>
        <strain evidence="13 14">CBS 962.96</strain>
    </source>
</reference>
<feature type="compositionally biased region" description="Acidic residues" evidence="10">
    <location>
        <begin position="357"/>
        <end position="369"/>
    </location>
</feature>
<accession>A0A4S8MZ21</accession>
<dbReference type="PANTHER" id="PTHR47549">
    <property type="entry name" value="GOLGI APPARATUS MEMBRANE PROTEIN TVP38-RELATED"/>
    <property type="match status" value="1"/>
</dbReference>
<keyword evidence="7 11" id="KW-1133">Transmembrane helix</keyword>
<feature type="transmembrane region" description="Helical" evidence="11">
    <location>
        <begin position="299"/>
        <end position="319"/>
    </location>
</feature>
<organism evidence="13 14">
    <name type="scientific">Dendrothele bispora (strain CBS 962.96)</name>
    <dbReference type="NCBI Taxonomy" id="1314807"/>
    <lineage>
        <taxon>Eukaryota</taxon>
        <taxon>Fungi</taxon>
        <taxon>Dikarya</taxon>
        <taxon>Basidiomycota</taxon>
        <taxon>Agaricomycotina</taxon>
        <taxon>Agaricomycetes</taxon>
        <taxon>Agaricomycetidae</taxon>
        <taxon>Agaricales</taxon>
        <taxon>Agaricales incertae sedis</taxon>
        <taxon>Dendrothele</taxon>
    </lineage>
</organism>
<keyword evidence="14" id="KW-1185">Reference proteome</keyword>
<dbReference type="GO" id="GO:0000139">
    <property type="term" value="C:Golgi membrane"/>
    <property type="evidence" value="ECO:0007669"/>
    <property type="project" value="UniProtKB-SubCell"/>
</dbReference>
<dbReference type="GO" id="GO:0000022">
    <property type="term" value="P:mitotic spindle elongation"/>
    <property type="evidence" value="ECO:0007669"/>
    <property type="project" value="TreeGrafter"/>
</dbReference>
<evidence type="ECO:0000256" key="2">
    <source>
        <dbReference type="ARBA" id="ARBA00004653"/>
    </source>
</evidence>
<evidence type="ECO:0000256" key="5">
    <source>
        <dbReference type="ARBA" id="ARBA00020673"/>
    </source>
</evidence>
<dbReference type="Proteomes" id="UP000297245">
    <property type="component" value="Unassembled WGS sequence"/>
</dbReference>
<dbReference type="InterPro" id="IPR032816">
    <property type="entry name" value="VTT_dom"/>
</dbReference>
<evidence type="ECO:0000256" key="3">
    <source>
        <dbReference type="ARBA" id="ARBA00008640"/>
    </source>
</evidence>
<evidence type="ECO:0000256" key="11">
    <source>
        <dbReference type="SAM" id="Phobius"/>
    </source>
</evidence>
<evidence type="ECO:0000256" key="4">
    <source>
        <dbReference type="ARBA" id="ARBA00013533"/>
    </source>
</evidence>
<feature type="region of interest" description="Disordered" evidence="10">
    <location>
        <begin position="328"/>
        <end position="436"/>
    </location>
</feature>
<evidence type="ECO:0000313" key="13">
    <source>
        <dbReference type="EMBL" id="THV08727.1"/>
    </source>
</evidence>
<feature type="compositionally biased region" description="Pro residues" evidence="10">
    <location>
        <begin position="19"/>
        <end position="30"/>
    </location>
</feature>
<feature type="domain" description="VTT" evidence="12">
    <location>
        <begin position="148"/>
        <end position="262"/>
    </location>
</feature>
<dbReference type="PANTHER" id="PTHR47549:SF3">
    <property type="entry name" value="GOLGI APPARATUS MEMBRANE PROTEIN TVP38"/>
    <property type="match status" value="1"/>
</dbReference>
<comment type="subcellular location">
    <subcellularLocation>
        <location evidence="2">Golgi apparatus membrane</location>
        <topology evidence="2">Multi-pass membrane protein</topology>
    </subcellularLocation>
</comment>
<feature type="transmembrane region" description="Helical" evidence="11">
    <location>
        <begin position="127"/>
        <end position="154"/>
    </location>
</feature>
<keyword evidence="9 11" id="KW-0472">Membrane</keyword>
<name>A0A4S8MZ21_DENBC</name>
<feature type="transmembrane region" description="Helical" evidence="11">
    <location>
        <begin position="166"/>
        <end position="187"/>
    </location>
</feature>
<protein>
    <recommendedName>
        <fullName evidence="4">Golgi apparatus membrane protein TVP38</fullName>
    </recommendedName>
    <alternativeName>
        <fullName evidence="5">Golgi apparatus membrane protein tvp38</fullName>
    </alternativeName>
</protein>
<gene>
    <name evidence="13" type="ORF">K435DRAFT_741076</name>
</gene>
<evidence type="ECO:0000256" key="7">
    <source>
        <dbReference type="ARBA" id="ARBA00022989"/>
    </source>
</evidence>